<dbReference type="InterPro" id="IPR018713">
    <property type="entry name" value="MPAB/Lcp_cat_dom"/>
</dbReference>
<comment type="caution">
    <text evidence="2">The sequence shown here is derived from an EMBL/GenBank/DDBJ whole genome shotgun (WGS) entry which is preliminary data.</text>
</comment>
<dbReference type="RefSeq" id="WP_188415232.1">
    <property type="nucleotide sequence ID" value="NZ_BMDO01000003.1"/>
</dbReference>
<organism evidence="2 3">
    <name type="scientific">Mucilaginibacter galii</name>
    <dbReference type="NCBI Taxonomy" id="2005073"/>
    <lineage>
        <taxon>Bacteria</taxon>
        <taxon>Pseudomonadati</taxon>
        <taxon>Bacteroidota</taxon>
        <taxon>Sphingobacteriia</taxon>
        <taxon>Sphingobacteriales</taxon>
        <taxon>Sphingobacteriaceae</taxon>
        <taxon>Mucilaginibacter</taxon>
    </lineage>
</organism>
<dbReference type="GO" id="GO:0016491">
    <property type="term" value="F:oxidoreductase activity"/>
    <property type="evidence" value="ECO:0007669"/>
    <property type="project" value="InterPro"/>
</dbReference>
<dbReference type="Proteomes" id="UP000662074">
    <property type="component" value="Unassembled WGS sequence"/>
</dbReference>
<reference evidence="2" key="1">
    <citation type="journal article" date="2014" name="Int. J. Syst. Evol. Microbiol.">
        <title>Complete genome sequence of Corynebacterium casei LMG S-19264T (=DSM 44701T), isolated from a smear-ripened cheese.</title>
        <authorList>
            <consortium name="US DOE Joint Genome Institute (JGI-PGF)"/>
            <person name="Walter F."/>
            <person name="Albersmeier A."/>
            <person name="Kalinowski J."/>
            <person name="Ruckert C."/>
        </authorList>
    </citation>
    <scope>NUCLEOTIDE SEQUENCE</scope>
    <source>
        <strain evidence="2">CCM 8711</strain>
    </source>
</reference>
<gene>
    <name evidence="2" type="ORF">GCM10011425_14360</name>
</gene>
<dbReference type="InterPro" id="IPR037473">
    <property type="entry name" value="Lcp-like"/>
</dbReference>
<sequence>MNQQDQVFNPNFLTRKRQVGDKLADDFVERSFNNPASKQALREYLANLNDNTQLGNLPLAYINEPLFTLAARLPEWANVKQMEQGAAFFARYANLVMNMLGLLSLPYCYAAADGARVLYLSERIRNDTAKRLQETGDFVWEVMAPNAFSADGKAFASILKVRLIHAAARYYTLQSGQWNTADWGLPVNQEDMAGTNLSFSLLVIRGLRKLDIAVSYDEQQSFMHLWNVIGSLSGLEDNFLPDDGKQAIALEQAISSHQFKPSTEGRALTKALTNYFTSLNLQPPFGSKETVQLMRFLIGDEVADILALPAGKAPATVINLLKLSGTLQQFKRQPSANATYNKQYNSFKKQQESFS</sequence>
<dbReference type="Pfam" id="PF09995">
    <property type="entry name" value="MPAB_Lcp_cat"/>
    <property type="match status" value="1"/>
</dbReference>
<feature type="domain" description="ER-bound oxygenase mpaB/mpaB'/Rubber oxygenase catalytic" evidence="1">
    <location>
        <begin position="86"/>
        <end position="311"/>
    </location>
</feature>
<name>A0A917N180_9SPHI</name>
<protein>
    <recommendedName>
        <fullName evidence="1">ER-bound oxygenase mpaB/mpaB'/Rubber oxygenase catalytic domain-containing protein</fullName>
    </recommendedName>
</protein>
<dbReference type="EMBL" id="BMDO01000003">
    <property type="protein sequence ID" value="GGI50224.1"/>
    <property type="molecule type" value="Genomic_DNA"/>
</dbReference>
<evidence type="ECO:0000313" key="2">
    <source>
        <dbReference type="EMBL" id="GGI50224.1"/>
    </source>
</evidence>
<keyword evidence="3" id="KW-1185">Reference proteome</keyword>
<evidence type="ECO:0000259" key="1">
    <source>
        <dbReference type="Pfam" id="PF09995"/>
    </source>
</evidence>
<proteinExistence type="predicted"/>
<dbReference type="PANTHER" id="PTHR37539">
    <property type="entry name" value="SECRETED PROTEIN-RELATED"/>
    <property type="match status" value="1"/>
</dbReference>
<dbReference type="PANTHER" id="PTHR37539:SF1">
    <property type="entry name" value="ER-BOUND OXYGENASE MPAB_MPAB'_RUBBER OXYGENASE CATALYTIC DOMAIN-CONTAINING PROTEIN"/>
    <property type="match status" value="1"/>
</dbReference>
<reference evidence="2" key="2">
    <citation type="submission" date="2020-09" db="EMBL/GenBank/DDBJ databases">
        <authorList>
            <person name="Sun Q."/>
            <person name="Sedlacek I."/>
        </authorList>
    </citation>
    <scope>NUCLEOTIDE SEQUENCE</scope>
    <source>
        <strain evidence="2">CCM 8711</strain>
    </source>
</reference>
<accession>A0A917N180</accession>
<dbReference type="AlphaFoldDB" id="A0A917N180"/>
<evidence type="ECO:0000313" key="3">
    <source>
        <dbReference type="Proteomes" id="UP000662074"/>
    </source>
</evidence>